<protein>
    <submittedName>
        <fullName evidence="2">Uncharacterized protein</fullName>
    </submittedName>
</protein>
<keyword evidence="1" id="KW-0812">Transmembrane</keyword>
<feature type="transmembrane region" description="Helical" evidence="1">
    <location>
        <begin position="23"/>
        <end position="43"/>
    </location>
</feature>
<organism evidence="2">
    <name type="scientific">Anguilla anguilla</name>
    <name type="common">European freshwater eel</name>
    <name type="synonym">Muraena anguilla</name>
    <dbReference type="NCBI Taxonomy" id="7936"/>
    <lineage>
        <taxon>Eukaryota</taxon>
        <taxon>Metazoa</taxon>
        <taxon>Chordata</taxon>
        <taxon>Craniata</taxon>
        <taxon>Vertebrata</taxon>
        <taxon>Euteleostomi</taxon>
        <taxon>Actinopterygii</taxon>
        <taxon>Neopterygii</taxon>
        <taxon>Teleostei</taxon>
        <taxon>Anguilliformes</taxon>
        <taxon>Anguillidae</taxon>
        <taxon>Anguilla</taxon>
    </lineage>
</organism>
<name>A0A0E9X1X2_ANGAN</name>
<evidence type="ECO:0000313" key="2">
    <source>
        <dbReference type="EMBL" id="JAH95708.1"/>
    </source>
</evidence>
<proteinExistence type="predicted"/>
<keyword evidence="1" id="KW-1133">Transmembrane helix</keyword>
<reference evidence="2" key="2">
    <citation type="journal article" date="2015" name="Fish Shellfish Immunol.">
        <title>Early steps in the European eel (Anguilla anguilla)-Vibrio vulnificus interaction in the gills: Role of the RtxA13 toxin.</title>
        <authorList>
            <person name="Callol A."/>
            <person name="Pajuelo D."/>
            <person name="Ebbesson L."/>
            <person name="Teles M."/>
            <person name="MacKenzie S."/>
            <person name="Amaro C."/>
        </authorList>
    </citation>
    <scope>NUCLEOTIDE SEQUENCE</scope>
</reference>
<reference evidence="2" key="1">
    <citation type="submission" date="2014-11" db="EMBL/GenBank/DDBJ databases">
        <authorList>
            <person name="Amaro Gonzalez C."/>
        </authorList>
    </citation>
    <scope>NUCLEOTIDE SEQUENCE</scope>
</reference>
<dbReference type="EMBL" id="GBXM01012869">
    <property type="protein sequence ID" value="JAH95708.1"/>
    <property type="molecule type" value="Transcribed_RNA"/>
</dbReference>
<dbReference type="AlphaFoldDB" id="A0A0E9X1X2"/>
<feature type="transmembrane region" description="Helical" evidence="1">
    <location>
        <begin position="55"/>
        <end position="74"/>
    </location>
</feature>
<sequence>MEIENKRKLKERCALRRNIAKEFLAEFLGTFVLIVSTRARILIQIKVFCDYHSTTLLVFVSVEVTLLHVSKIILKGLIYSKTNIFIKQ</sequence>
<accession>A0A0E9X1X2</accession>
<evidence type="ECO:0000256" key="1">
    <source>
        <dbReference type="SAM" id="Phobius"/>
    </source>
</evidence>
<keyword evidence="1" id="KW-0472">Membrane</keyword>